<organism evidence="2 3">
    <name type="scientific">Paludibacter jiangxiensis</name>
    <dbReference type="NCBI Taxonomy" id="681398"/>
    <lineage>
        <taxon>Bacteria</taxon>
        <taxon>Pseudomonadati</taxon>
        <taxon>Bacteroidota</taxon>
        <taxon>Bacteroidia</taxon>
        <taxon>Bacteroidales</taxon>
        <taxon>Paludibacteraceae</taxon>
        <taxon>Paludibacter</taxon>
    </lineage>
</organism>
<dbReference type="AlphaFoldDB" id="A0A161LFP3"/>
<dbReference type="SUPFAM" id="SSF54862">
    <property type="entry name" value="4Fe-4S ferredoxins"/>
    <property type="match status" value="1"/>
</dbReference>
<name>A0A161LFP3_9BACT</name>
<reference evidence="3" key="2">
    <citation type="journal article" date="2017" name="Genome Announc.">
        <title>Draft genome sequence of Paludibacter jiangxiensis NM7(T), a propionate-producing fermentative bacterium.</title>
        <authorList>
            <person name="Qiu Y.-L."/>
            <person name="Tourlousse D.M."/>
            <person name="Matsuura N."/>
            <person name="Ohashi A."/>
            <person name="Sekiguchi Y."/>
        </authorList>
    </citation>
    <scope>NUCLEOTIDE SEQUENCE [LARGE SCALE GENOMIC DNA]</scope>
    <source>
        <strain evidence="3">NM7</strain>
    </source>
</reference>
<dbReference type="OrthoDB" id="9784571at2"/>
<reference evidence="3" key="1">
    <citation type="submission" date="2016-04" db="EMBL/GenBank/DDBJ databases">
        <title>Draft genome sequence of Paludibacter jiangxiensis strain NM7.</title>
        <authorList>
            <person name="Qiu Y."/>
            <person name="Matsuura N."/>
            <person name="Ohashi A."/>
            <person name="Tourlousse M.D."/>
            <person name="Sekiguchi Y."/>
        </authorList>
    </citation>
    <scope>NUCLEOTIDE SEQUENCE [LARGE SCALE GENOMIC DNA]</scope>
    <source>
        <strain evidence="3">NM7</strain>
    </source>
</reference>
<feature type="domain" description="4Fe-4S ferredoxin-type" evidence="1">
    <location>
        <begin position="168"/>
        <end position="198"/>
    </location>
</feature>
<comment type="caution">
    <text evidence="2">The sequence shown here is derived from an EMBL/GenBank/DDBJ whole genome shotgun (WGS) entry which is preliminary data.</text>
</comment>
<dbReference type="PANTHER" id="PTHR42827:SF1">
    <property type="entry name" value="IRON-SULFUR CLUSTER-BINDING PROTEIN"/>
    <property type="match status" value="1"/>
</dbReference>
<proteinExistence type="predicted"/>
<dbReference type="Proteomes" id="UP000076586">
    <property type="component" value="Unassembled WGS sequence"/>
</dbReference>
<accession>A0A161LFP3</accession>
<evidence type="ECO:0000313" key="2">
    <source>
        <dbReference type="EMBL" id="GAT63477.1"/>
    </source>
</evidence>
<evidence type="ECO:0000259" key="1">
    <source>
        <dbReference type="PROSITE" id="PS51379"/>
    </source>
</evidence>
<dbReference type="InterPro" id="IPR017896">
    <property type="entry name" value="4Fe4S_Fe-S-bd"/>
</dbReference>
<dbReference type="RefSeq" id="WP_068704746.1">
    <property type="nucleotide sequence ID" value="NZ_BDCR01000004.1"/>
</dbReference>
<gene>
    <name evidence="2" type="ORF">PJIAN_414</name>
</gene>
<dbReference type="STRING" id="681398.PJIAN_414"/>
<protein>
    <submittedName>
        <fullName evidence="2">Epoxyqueuosine reductase QueG</fullName>
    </submittedName>
</protein>
<dbReference type="PANTHER" id="PTHR42827">
    <property type="entry name" value="IRON-SULFUR CLUSTER-BINDING PROTEIN-RELATED"/>
    <property type="match status" value="1"/>
</dbReference>
<dbReference type="PROSITE" id="PS51379">
    <property type="entry name" value="4FE4S_FER_2"/>
    <property type="match status" value="1"/>
</dbReference>
<dbReference type="EMBL" id="BDCR01000004">
    <property type="protein sequence ID" value="GAT63477.1"/>
    <property type="molecule type" value="Genomic_DNA"/>
</dbReference>
<keyword evidence="3" id="KW-1185">Reference proteome</keyword>
<evidence type="ECO:0000313" key="3">
    <source>
        <dbReference type="Proteomes" id="UP000076586"/>
    </source>
</evidence>
<sequence length="236" mass="25657">MVNSDLVKEMVNSDLVKEMVLAAGADLCGIASVDRFDIAPEGFRPTDLFPDTKSVVVFAKKIPESILHSKSQIPYSFIEDMALQKVLQLSFDIAVSLERENVSALPVPSEPYEYWDKETMTGKGLLSLKHAGYLAGMGVIGRNTLLCTPEYGNLIKLGALLVNVPLEADPIMENNMCSEKCNACITNCPSGALHDGGVDQKKCRTYSEGSTVKGAPITVCYNCRKVCPNRSGWETA</sequence>